<keyword evidence="2" id="KW-0812">Transmembrane</keyword>
<feature type="compositionally biased region" description="Low complexity" evidence="1">
    <location>
        <begin position="351"/>
        <end position="363"/>
    </location>
</feature>
<keyword evidence="2" id="KW-1133">Transmembrane helix</keyword>
<feature type="region of interest" description="Disordered" evidence="1">
    <location>
        <begin position="441"/>
        <end position="468"/>
    </location>
</feature>
<keyword evidence="2" id="KW-0472">Membrane</keyword>
<gene>
    <name evidence="3" type="ORF">SEPCBS119000_000031</name>
</gene>
<feature type="compositionally biased region" description="Low complexity" evidence="1">
    <location>
        <begin position="444"/>
        <end position="460"/>
    </location>
</feature>
<comment type="caution">
    <text evidence="3">The sequence shown here is derived from an EMBL/GenBank/DDBJ whole genome shotgun (WGS) entry which is preliminary data.</text>
</comment>
<evidence type="ECO:0000256" key="1">
    <source>
        <dbReference type="SAM" id="MobiDB-lite"/>
    </source>
</evidence>
<evidence type="ECO:0000256" key="2">
    <source>
        <dbReference type="SAM" id="Phobius"/>
    </source>
</evidence>
<name>A0ABP0D307_9PEZI</name>
<evidence type="ECO:0000313" key="3">
    <source>
        <dbReference type="EMBL" id="CAK7262579.1"/>
    </source>
</evidence>
<evidence type="ECO:0008006" key="5">
    <source>
        <dbReference type="Google" id="ProtNLM"/>
    </source>
</evidence>
<keyword evidence="4" id="KW-1185">Reference proteome</keyword>
<evidence type="ECO:0000313" key="4">
    <source>
        <dbReference type="Proteomes" id="UP001642502"/>
    </source>
</evidence>
<feature type="compositionally biased region" description="Gly residues" evidence="1">
    <location>
        <begin position="369"/>
        <end position="378"/>
    </location>
</feature>
<feature type="transmembrane region" description="Helical" evidence="2">
    <location>
        <begin position="47"/>
        <end position="69"/>
    </location>
</feature>
<proteinExistence type="predicted"/>
<organism evidence="3 4">
    <name type="scientific">Sporothrix epigloea</name>
    <dbReference type="NCBI Taxonomy" id="1892477"/>
    <lineage>
        <taxon>Eukaryota</taxon>
        <taxon>Fungi</taxon>
        <taxon>Dikarya</taxon>
        <taxon>Ascomycota</taxon>
        <taxon>Pezizomycotina</taxon>
        <taxon>Sordariomycetes</taxon>
        <taxon>Sordariomycetidae</taxon>
        <taxon>Ophiostomatales</taxon>
        <taxon>Ophiostomataceae</taxon>
        <taxon>Sporothrix</taxon>
    </lineage>
</organism>
<reference evidence="3 4" key="1">
    <citation type="submission" date="2024-01" db="EMBL/GenBank/DDBJ databases">
        <authorList>
            <person name="Allen C."/>
            <person name="Tagirdzhanova G."/>
        </authorList>
    </citation>
    <scope>NUCLEOTIDE SEQUENCE [LARGE SCALE GENOMIC DNA]</scope>
    <source>
        <strain evidence="3 4">CBS 119000</strain>
    </source>
</reference>
<sequence length="625" mass="66504">MSLDFVGTLSSLLLEAWDEQTCAARVDVKTRDSLPTDRGRKTNLPAQVGGIAGSYAFCLVVVAVTLLLLSKRRREHLRSGEEFDLLQQPTASAVLPFPETFRLQDSVVPFALKSPTSDSFVSHSVFQSSSTVIVGHSTPVGAPAYGYGSVYDTGSPISPTETTGGTVALALVQSQETLYLSASYASPFRAPGVDPSVDQTVVSADRAMAQSQLETMYKYVMEQEEARANNVVLTGLPAPLSSSSGTGRRSEPNCRQMQQSVGTMGESNMSSSTNSLALTAAQDKDERAALSAAARFRKEKTKPIGLTMNLGEESREVEEQEEEMTSLTSRTASLLSALKSPRFRKKTQGMSISSPILTPTSSTFPRFGPVGGRAGLGHGNDRDSGDGEAEQMSAIPPRHYTPTAAPPLPPTAHSIDQRIGTFVAADSLPPRRAWAIPARIKTTSDSSGADVDSDAPAVASTGRFPSLMSLPASPRATKAMHFQQPPPSPSPQQDWPLSPTGVAFVSASPSTSFAFSRSAHANAPPAIRTGGSLPLRAYEPSLASPSFAAHNQTKQTILERAAPLASGGPTTPWTGAPVPYSPYQPFSPVVPMTPSLVTKADRKRMRRLEPKTPTMVMVPSNNDLW</sequence>
<dbReference type="Proteomes" id="UP001642502">
    <property type="component" value="Unassembled WGS sequence"/>
</dbReference>
<dbReference type="EMBL" id="CAWUON010000001">
    <property type="protein sequence ID" value="CAK7262579.1"/>
    <property type="molecule type" value="Genomic_DNA"/>
</dbReference>
<feature type="region of interest" description="Disordered" evidence="1">
    <location>
        <begin position="345"/>
        <end position="414"/>
    </location>
</feature>
<accession>A0ABP0D307</accession>
<protein>
    <recommendedName>
        <fullName evidence="5">Transmembrane protein</fullName>
    </recommendedName>
</protein>